<organism evidence="1 2">
    <name type="scientific">Alkalibacterium pelagium</name>
    <dbReference type="NCBI Taxonomy" id="426702"/>
    <lineage>
        <taxon>Bacteria</taxon>
        <taxon>Bacillati</taxon>
        <taxon>Bacillota</taxon>
        <taxon>Bacilli</taxon>
        <taxon>Lactobacillales</taxon>
        <taxon>Carnobacteriaceae</taxon>
        <taxon>Alkalibacterium</taxon>
    </lineage>
</organism>
<protein>
    <submittedName>
        <fullName evidence="1">Uncharacterized protein</fullName>
    </submittedName>
</protein>
<evidence type="ECO:0000313" key="1">
    <source>
        <dbReference type="EMBL" id="SEK59088.1"/>
    </source>
</evidence>
<proteinExistence type="predicted"/>
<evidence type="ECO:0000313" key="2">
    <source>
        <dbReference type="Proteomes" id="UP000199081"/>
    </source>
</evidence>
<keyword evidence="2" id="KW-1185">Reference proteome</keyword>
<sequence length="73" mass="8394">MTKLLGLTGRKLINIKPHAANTTIGISDRFILTNKLASTKKDAFKKHTLPNKSNSFDESCPENVFFYYFIMRR</sequence>
<dbReference type="Proteomes" id="UP000199081">
    <property type="component" value="Unassembled WGS sequence"/>
</dbReference>
<name>A0A1H7I9I2_9LACT</name>
<dbReference type="AlphaFoldDB" id="A0A1H7I9I2"/>
<reference evidence="2" key="1">
    <citation type="submission" date="2016-10" db="EMBL/GenBank/DDBJ databases">
        <authorList>
            <person name="Varghese N."/>
            <person name="Submissions S."/>
        </authorList>
    </citation>
    <scope>NUCLEOTIDE SEQUENCE [LARGE SCALE GENOMIC DNA]</scope>
    <source>
        <strain evidence="2">DSM 19183</strain>
    </source>
</reference>
<gene>
    <name evidence="1" type="ORF">SAMN04488099_10453</name>
</gene>
<dbReference type="EMBL" id="FNZU01000004">
    <property type="protein sequence ID" value="SEK59088.1"/>
    <property type="molecule type" value="Genomic_DNA"/>
</dbReference>
<accession>A0A1H7I9I2</accession>